<dbReference type="InterPro" id="IPR050482">
    <property type="entry name" value="Sensor_HK_TwoCompSys"/>
</dbReference>
<accession>A0A6B3SV60</accession>
<evidence type="ECO:0000313" key="13">
    <source>
        <dbReference type="Proteomes" id="UP000482155"/>
    </source>
</evidence>
<dbReference type="InterPro" id="IPR042240">
    <property type="entry name" value="CHASE_sf"/>
</dbReference>
<dbReference type="SMART" id="SM01079">
    <property type="entry name" value="CHASE"/>
    <property type="match status" value="1"/>
</dbReference>
<comment type="subcellular location">
    <subcellularLocation>
        <location evidence="1">Membrane</location>
    </subcellularLocation>
</comment>
<evidence type="ECO:0000256" key="4">
    <source>
        <dbReference type="ARBA" id="ARBA00022777"/>
    </source>
</evidence>
<keyword evidence="13" id="KW-1185">Reference proteome</keyword>
<protein>
    <submittedName>
        <fullName evidence="12">PAS domain-containing protein</fullName>
    </submittedName>
</protein>
<keyword evidence="3 8" id="KW-0812">Transmembrane</keyword>
<evidence type="ECO:0000259" key="9">
    <source>
        <dbReference type="PROSITE" id="PS50109"/>
    </source>
</evidence>
<dbReference type="GO" id="GO:0016020">
    <property type="term" value="C:membrane"/>
    <property type="evidence" value="ECO:0007669"/>
    <property type="project" value="UniProtKB-SubCell"/>
</dbReference>
<evidence type="ECO:0000256" key="3">
    <source>
        <dbReference type="ARBA" id="ARBA00022692"/>
    </source>
</evidence>
<dbReference type="NCBIfam" id="TIGR00229">
    <property type="entry name" value="sensory_box"/>
    <property type="match status" value="1"/>
</dbReference>
<dbReference type="Pfam" id="PF03924">
    <property type="entry name" value="CHASE"/>
    <property type="match status" value="1"/>
</dbReference>
<keyword evidence="6" id="KW-0902">Two-component regulatory system</keyword>
<dbReference type="SUPFAM" id="SSF55874">
    <property type="entry name" value="ATPase domain of HSP90 chaperone/DNA topoisomerase II/histidine kinase"/>
    <property type="match status" value="1"/>
</dbReference>
<sequence>MRLSKHFIRSLFTSTAWWLGVATSFLLFFLVSQVVEAKLQAQFEHQVSLAKTAIETRVASYVDVLRGAAALFSTSDNITREQFRSYVRQLELERTFPGITNLNFTRRVYATDKAAFEAAVQHDTSTHPLGYPGFSIRPAGDRQEYHVVTYIEPMETNMVSFGFDVAAAESGHNAVDIGRDSGKLMSSGRLLHISGPFKHVGLSMRLPLYHRGMPLDTVEDRRAAYFGTVGAGFDINKLMEGAINRTHVPHLGFRIFDAGRKDGKLASGTTDPSLLLYDSNDGKTPTGDKPALHQRVPIEVGPRVWEADFQIDKSLIDEGFEVYIPGIVLVLGLLASALLFSINYSQNSARRRAIELAREMTKDLRASQANLAEAQQMASLGSWTLDGASKAMNWSAETFHILGMERFSDAPDFNDFLRRLHDDDRSRVLQGLERCLQNREAFNAEHRIRRRDGPVRWVQTIARPGPADGPSMMRGTIMDITERKQTVEALKRSQELLRELTAHQDRVKEEERRRIAREIHDELGQTLLALRIDVSMLEARTAKGHPRLNQKVRGALNQIDATVKTIRTIINNLRPAVLDLGLTAAIEWQVAEFRRRSGITCDLEMSDEEFDVDDARATTLFRILQESLTNVIRHAKASHVLIELEQHDKQLVMKIRDNGIGIAPGPRKGTNSFGLVGVEERIHALNGRFIIDSAPGCGTTLSIFIPLEPQRERRSEPEQIAG</sequence>
<feature type="domain" description="PAC" evidence="10">
    <location>
        <begin position="442"/>
        <end position="492"/>
    </location>
</feature>
<dbReference type="Pfam" id="PF08447">
    <property type="entry name" value="PAS_3"/>
    <property type="match status" value="1"/>
</dbReference>
<feature type="transmembrane region" description="Helical" evidence="8">
    <location>
        <begin position="322"/>
        <end position="342"/>
    </location>
</feature>
<dbReference type="InterPro" id="IPR035965">
    <property type="entry name" value="PAS-like_dom_sf"/>
</dbReference>
<keyword evidence="5 8" id="KW-1133">Transmembrane helix</keyword>
<dbReference type="InterPro" id="IPR005467">
    <property type="entry name" value="His_kinase_dom"/>
</dbReference>
<dbReference type="Gene3D" id="3.30.450.350">
    <property type="entry name" value="CHASE domain"/>
    <property type="match status" value="1"/>
</dbReference>
<dbReference type="EMBL" id="JAAIVB010000079">
    <property type="protein sequence ID" value="NEX64388.1"/>
    <property type="molecule type" value="Genomic_DNA"/>
</dbReference>
<keyword evidence="2" id="KW-0808">Transferase</keyword>
<proteinExistence type="predicted"/>
<dbReference type="InterPro" id="IPR003594">
    <property type="entry name" value="HATPase_dom"/>
</dbReference>
<evidence type="ECO:0000256" key="8">
    <source>
        <dbReference type="SAM" id="Phobius"/>
    </source>
</evidence>
<gene>
    <name evidence="12" type="ORF">G3574_25175</name>
</gene>
<evidence type="ECO:0000256" key="6">
    <source>
        <dbReference type="ARBA" id="ARBA00023012"/>
    </source>
</evidence>
<dbReference type="InterPro" id="IPR001610">
    <property type="entry name" value="PAC"/>
</dbReference>
<feature type="domain" description="CHASE" evidence="11">
    <location>
        <begin position="74"/>
        <end position="308"/>
    </location>
</feature>
<dbReference type="InterPro" id="IPR006189">
    <property type="entry name" value="CHASE_dom"/>
</dbReference>
<dbReference type="InterPro" id="IPR011712">
    <property type="entry name" value="Sig_transdc_His_kin_sub3_dim/P"/>
</dbReference>
<dbReference type="SMART" id="SM00387">
    <property type="entry name" value="HATPase_c"/>
    <property type="match status" value="1"/>
</dbReference>
<dbReference type="SUPFAM" id="SSF55785">
    <property type="entry name" value="PYP-like sensor domain (PAS domain)"/>
    <property type="match status" value="1"/>
</dbReference>
<evidence type="ECO:0000259" key="10">
    <source>
        <dbReference type="PROSITE" id="PS50113"/>
    </source>
</evidence>
<dbReference type="RefSeq" id="WP_163968317.1">
    <property type="nucleotide sequence ID" value="NZ_JAAIVB010000079.1"/>
</dbReference>
<dbReference type="InterPro" id="IPR036890">
    <property type="entry name" value="HATPase_C_sf"/>
</dbReference>
<evidence type="ECO:0000256" key="5">
    <source>
        <dbReference type="ARBA" id="ARBA00022989"/>
    </source>
</evidence>
<dbReference type="Pfam" id="PF02518">
    <property type="entry name" value="HATPase_c"/>
    <property type="match status" value="1"/>
</dbReference>
<keyword evidence="4" id="KW-0418">Kinase</keyword>
<evidence type="ECO:0000259" key="11">
    <source>
        <dbReference type="PROSITE" id="PS50839"/>
    </source>
</evidence>
<evidence type="ECO:0000313" key="12">
    <source>
        <dbReference type="EMBL" id="NEX64388.1"/>
    </source>
</evidence>
<evidence type="ECO:0000256" key="2">
    <source>
        <dbReference type="ARBA" id="ARBA00022679"/>
    </source>
</evidence>
<dbReference type="Proteomes" id="UP000482155">
    <property type="component" value="Unassembled WGS sequence"/>
</dbReference>
<dbReference type="Gene3D" id="2.10.70.100">
    <property type="match status" value="1"/>
</dbReference>
<dbReference type="GO" id="GO:0046983">
    <property type="term" value="F:protein dimerization activity"/>
    <property type="evidence" value="ECO:0007669"/>
    <property type="project" value="InterPro"/>
</dbReference>
<dbReference type="GO" id="GO:0000155">
    <property type="term" value="F:phosphorelay sensor kinase activity"/>
    <property type="evidence" value="ECO:0007669"/>
    <property type="project" value="InterPro"/>
</dbReference>
<evidence type="ECO:0000256" key="1">
    <source>
        <dbReference type="ARBA" id="ARBA00004370"/>
    </source>
</evidence>
<dbReference type="InterPro" id="IPR000014">
    <property type="entry name" value="PAS"/>
</dbReference>
<dbReference type="Gene3D" id="3.30.450.20">
    <property type="entry name" value="PAS domain"/>
    <property type="match status" value="1"/>
</dbReference>
<dbReference type="PANTHER" id="PTHR24421:SF59">
    <property type="entry name" value="OXYGEN SENSOR HISTIDINE KINASE NREB"/>
    <property type="match status" value="1"/>
</dbReference>
<dbReference type="AlphaFoldDB" id="A0A6B3SV60"/>
<keyword evidence="7 8" id="KW-0472">Membrane</keyword>
<evidence type="ECO:0000256" key="7">
    <source>
        <dbReference type="ARBA" id="ARBA00023136"/>
    </source>
</evidence>
<name>A0A6B3SV60_9BURK</name>
<dbReference type="Gene3D" id="1.20.5.1930">
    <property type="match status" value="1"/>
</dbReference>
<reference evidence="12 13" key="1">
    <citation type="submission" date="2020-02" db="EMBL/GenBank/DDBJ databases">
        <authorList>
            <person name="Kim M.K."/>
        </authorList>
    </citation>
    <scope>NUCLEOTIDE SEQUENCE [LARGE SCALE GENOMIC DNA]</scope>
    <source>
        <strain evidence="12 13">17J57-3</strain>
    </source>
</reference>
<dbReference type="InterPro" id="IPR013655">
    <property type="entry name" value="PAS_fold_3"/>
</dbReference>
<dbReference type="CDD" id="cd00130">
    <property type="entry name" value="PAS"/>
    <property type="match status" value="1"/>
</dbReference>
<dbReference type="Gene3D" id="3.30.565.10">
    <property type="entry name" value="Histidine kinase-like ATPase, C-terminal domain"/>
    <property type="match status" value="1"/>
</dbReference>
<organism evidence="12 13">
    <name type="scientific">Noviherbaspirillum galbum</name>
    <dbReference type="NCBI Taxonomy" id="2709383"/>
    <lineage>
        <taxon>Bacteria</taxon>
        <taxon>Pseudomonadati</taxon>
        <taxon>Pseudomonadota</taxon>
        <taxon>Betaproteobacteria</taxon>
        <taxon>Burkholderiales</taxon>
        <taxon>Oxalobacteraceae</taxon>
        <taxon>Noviherbaspirillum</taxon>
    </lineage>
</organism>
<dbReference type="InterPro" id="IPR000700">
    <property type="entry name" value="PAS-assoc_C"/>
</dbReference>
<comment type="caution">
    <text evidence="12">The sequence shown here is derived from an EMBL/GenBank/DDBJ whole genome shotgun (WGS) entry which is preliminary data.</text>
</comment>
<dbReference type="PANTHER" id="PTHR24421">
    <property type="entry name" value="NITRATE/NITRITE SENSOR PROTEIN NARX-RELATED"/>
    <property type="match status" value="1"/>
</dbReference>
<dbReference type="CDD" id="cd16917">
    <property type="entry name" value="HATPase_UhpB-NarQ-NarX-like"/>
    <property type="match status" value="1"/>
</dbReference>
<dbReference type="PROSITE" id="PS50109">
    <property type="entry name" value="HIS_KIN"/>
    <property type="match status" value="1"/>
</dbReference>
<dbReference type="Pfam" id="PF07730">
    <property type="entry name" value="HisKA_3"/>
    <property type="match status" value="1"/>
</dbReference>
<dbReference type="PROSITE" id="PS50839">
    <property type="entry name" value="CHASE"/>
    <property type="match status" value="1"/>
</dbReference>
<dbReference type="SMART" id="SM00086">
    <property type="entry name" value="PAC"/>
    <property type="match status" value="1"/>
</dbReference>
<feature type="domain" description="Histidine kinase" evidence="9">
    <location>
        <begin position="518"/>
        <end position="709"/>
    </location>
</feature>
<dbReference type="PROSITE" id="PS50113">
    <property type="entry name" value="PAC"/>
    <property type="match status" value="1"/>
</dbReference>